<dbReference type="Gene3D" id="1.10.510.10">
    <property type="entry name" value="Transferase(Phosphotransferase) domain 1"/>
    <property type="match status" value="1"/>
</dbReference>
<dbReference type="Gene3D" id="3.30.200.20">
    <property type="entry name" value="Phosphorylase Kinase, domain 1"/>
    <property type="match status" value="1"/>
</dbReference>
<dbReference type="PROSITE" id="PS00108">
    <property type="entry name" value="PROTEIN_KINASE_ST"/>
    <property type="match status" value="1"/>
</dbReference>
<dbReference type="Pfam" id="PF00069">
    <property type="entry name" value="Pkinase"/>
    <property type="match status" value="1"/>
</dbReference>
<keyword evidence="2 5" id="KW-0547">Nucleotide-binding</keyword>
<sequence length="1298" mass="138530">MRAAPATVVRNEMGTPTDPTGRPSSAKIAGSVPSSGEPAPPPKKEGSTDSHRPTSSLSELIQSNGSSRTRTNESDIAQFLAHPQGGAANSDDAPTVITHNAKQPQPVPTVPLTVTGEPPSIAGRRLGHFELIEAIGSGGMAAVLKARDLELGRIVALKILPPEAARDPESVTRFKQEARSAAKLDHENVARVYFCGEDQGLNFIAFEFVEGDNLRVIIDRRGQLPPGECVRYMMQVAAGLNHAGERGVVHRDIKPSNILITPDGRAKIVDMGLARYLGSELVNGTVTQSGVTLGTFDYISPEQALDPRRADVRSDIYSLGCTFYHALTGRPPVPEGTAARKLRAHQEDDFLDPRELNPAISDELAAVLARMMMKSPGARYQTPNELISHLKGLAERLHVADPLAHDSATKAVPAELRLLPQTPRIRPWWVLAVVAVALAVVAFLVSTGDPGPAPGIPGLASTQPKDKDHKDKKGGDSGTQPTPPVPLPAATGPVQTIEELAKRLEDPNTTEVELAPRSFDLSALPQGISFQGSSLKLVGARNGTTRIIVTPGSASARIAGAGAVAISDVWFEFRHDEHLSLVASGAPTGLQVDDVTKIEFTDCAFVPDSSQVSQNHETRAVVVTRATTTTAVTRCLFAPGVVGLELPAGSQATITDSGFAPHATAAVQVTKAGGSEPAVRSVISIKRSSFMLNPGGTAIEVEAATVVPADAPGVSVAASDSLFALVGGKELRPPFGTLDLVKYGTVTRVRGERLGLEKLKDVRFSVEPGRANAFYRVHPIGTLKSSFSFEECKGLPDFSTAEKSRSELAQSPWSDQSPITTVVSNTPHKAFRLHVETDRALFMENKGETTEPFGAVFHVKDGKNGPLAGARRLAYSDITFWPPPRPIAPSKLAEKIWYPSAEAGTKLAPGEFTSLRTLLREVRPGDTILIRHNGVLQVDGEELKAATKPSEGELRVTFKPYPGCEFFLRSQGDEEVDQSLFKLKSGEVTFDGIHFALKPSRLKNEVTAAVAVFGGRSCTFKNCTFTLSEKDDAQVAAVYLPNLKPVMEMDPGARPVPRVVFDHCVIRGRGRGVWVEVTRPLNLEMTDTLTALDGPVLLSEAGGKPVATSASAARFVRVTALVAGPIVEMRGAKAADTMRTAGLTRLDVEADECLFVAVPLAGRALVELDGVEPIDWNSVLRWQVKKPNLYANFEATAAVAQIRPPHGEGTAKEWSWDDWIGNVGEPTSVAGKRLGKVTFAAPPTVKELAAVKPADVAVKDADFPATLDSKLIGSKLVEAGADPKELPTAPDEMKPDLE</sequence>
<proteinExistence type="predicted"/>
<evidence type="ECO:0000256" key="2">
    <source>
        <dbReference type="ARBA" id="ARBA00022741"/>
    </source>
</evidence>
<dbReference type="Proteomes" id="UP000464178">
    <property type="component" value="Chromosome"/>
</dbReference>
<dbReference type="InterPro" id="IPR008271">
    <property type="entry name" value="Ser/Thr_kinase_AS"/>
</dbReference>
<dbReference type="GO" id="GO:0004674">
    <property type="term" value="F:protein serine/threonine kinase activity"/>
    <property type="evidence" value="ECO:0007669"/>
    <property type="project" value="UniProtKB-KW"/>
</dbReference>
<evidence type="ECO:0000259" key="7">
    <source>
        <dbReference type="PROSITE" id="PS50011"/>
    </source>
</evidence>
<dbReference type="PROSITE" id="PS50011">
    <property type="entry name" value="PROTEIN_KINASE_DOM"/>
    <property type="match status" value="1"/>
</dbReference>
<keyword evidence="4 5" id="KW-0067">ATP-binding</keyword>
<evidence type="ECO:0000256" key="6">
    <source>
        <dbReference type="SAM" id="MobiDB-lite"/>
    </source>
</evidence>
<evidence type="ECO:0000313" key="8">
    <source>
        <dbReference type="EMBL" id="VTR90964.1"/>
    </source>
</evidence>
<feature type="compositionally biased region" description="Basic and acidic residues" evidence="6">
    <location>
        <begin position="1281"/>
        <end position="1298"/>
    </location>
</feature>
<dbReference type="InterPro" id="IPR017441">
    <property type="entry name" value="Protein_kinase_ATP_BS"/>
</dbReference>
<dbReference type="SUPFAM" id="SSF56112">
    <property type="entry name" value="Protein kinase-like (PK-like)"/>
    <property type="match status" value="1"/>
</dbReference>
<protein>
    <recommendedName>
        <fullName evidence="7">Protein kinase domain-containing protein</fullName>
    </recommendedName>
</protein>
<accession>A0A6P2CTE1</accession>
<feature type="region of interest" description="Disordered" evidence="6">
    <location>
        <begin position="452"/>
        <end position="491"/>
    </location>
</feature>
<dbReference type="KEGG" id="gms:SOIL9_67500"/>
<feature type="region of interest" description="Disordered" evidence="6">
    <location>
        <begin position="1278"/>
        <end position="1298"/>
    </location>
</feature>
<feature type="compositionally biased region" description="Basic and acidic residues" evidence="6">
    <location>
        <begin position="464"/>
        <end position="475"/>
    </location>
</feature>
<evidence type="ECO:0000313" key="9">
    <source>
        <dbReference type="Proteomes" id="UP000464178"/>
    </source>
</evidence>
<dbReference type="InterPro" id="IPR012334">
    <property type="entry name" value="Pectin_lyas_fold"/>
</dbReference>
<dbReference type="EMBL" id="LR593886">
    <property type="protein sequence ID" value="VTR90964.1"/>
    <property type="molecule type" value="Genomic_DNA"/>
</dbReference>
<reference evidence="8 9" key="1">
    <citation type="submission" date="2019-05" db="EMBL/GenBank/DDBJ databases">
        <authorList>
            <consortium name="Science for Life Laboratories"/>
        </authorList>
    </citation>
    <scope>NUCLEOTIDE SEQUENCE [LARGE SCALE GENOMIC DNA]</scope>
    <source>
        <strain evidence="8">Soil9</strain>
    </source>
</reference>
<dbReference type="PANTHER" id="PTHR43289">
    <property type="entry name" value="MITOGEN-ACTIVATED PROTEIN KINASE KINASE KINASE 20-RELATED"/>
    <property type="match status" value="1"/>
</dbReference>
<dbReference type="PROSITE" id="PS00107">
    <property type="entry name" value="PROTEIN_KINASE_ATP"/>
    <property type="match status" value="1"/>
</dbReference>
<feature type="domain" description="Protein kinase" evidence="7">
    <location>
        <begin position="129"/>
        <end position="392"/>
    </location>
</feature>
<gene>
    <name evidence="8" type="ORF">SOIL9_67500</name>
</gene>
<keyword evidence="9" id="KW-1185">Reference proteome</keyword>
<evidence type="ECO:0000256" key="3">
    <source>
        <dbReference type="ARBA" id="ARBA00022777"/>
    </source>
</evidence>
<dbReference type="PANTHER" id="PTHR43289:SF6">
    <property type="entry name" value="SERINE_THREONINE-PROTEIN KINASE NEKL-3"/>
    <property type="match status" value="1"/>
</dbReference>
<dbReference type="CDD" id="cd14014">
    <property type="entry name" value="STKc_PknB_like"/>
    <property type="match status" value="1"/>
</dbReference>
<organism evidence="8 9">
    <name type="scientific">Gemmata massiliana</name>
    <dbReference type="NCBI Taxonomy" id="1210884"/>
    <lineage>
        <taxon>Bacteria</taxon>
        <taxon>Pseudomonadati</taxon>
        <taxon>Planctomycetota</taxon>
        <taxon>Planctomycetia</taxon>
        <taxon>Gemmatales</taxon>
        <taxon>Gemmataceae</taxon>
        <taxon>Gemmata</taxon>
    </lineage>
</organism>
<dbReference type="SMART" id="SM00220">
    <property type="entry name" value="S_TKc"/>
    <property type="match status" value="1"/>
</dbReference>
<dbReference type="InterPro" id="IPR000719">
    <property type="entry name" value="Prot_kinase_dom"/>
</dbReference>
<name>A0A6P2CTE1_9BACT</name>
<dbReference type="InterPro" id="IPR011009">
    <property type="entry name" value="Kinase-like_dom_sf"/>
</dbReference>
<feature type="compositionally biased region" description="Basic and acidic residues" evidence="6">
    <location>
        <begin position="42"/>
        <end position="52"/>
    </location>
</feature>
<dbReference type="Gene3D" id="2.160.20.10">
    <property type="entry name" value="Single-stranded right-handed beta-helix, Pectin lyase-like"/>
    <property type="match status" value="1"/>
</dbReference>
<keyword evidence="8" id="KW-0723">Serine/threonine-protein kinase</keyword>
<dbReference type="GO" id="GO:0005524">
    <property type="term" value="F:ATP binding"/>
    <property type="evidence" value="ECO:0007669"/>
    <property type="project" value="UniProtKB-UniRule"/>
</dbReference>
<feature type="region of interest" description="Disordered" evidence="6">
    <location>
        <begin position="1"/>
        <end position="71"/>
    </location>
</feature>
<evidence type="ECO:0000256" key="4">
    <source>
        <dbReference type="ARBA" id="ARBA00022840"/>
    </source>
</evidence>
<keyword evidence="1" id="KW-0808">Transferase</keyword>
<feature type="binding site" evidence="5">
    <location>
        <position position="158"/>
    </location>
    <ligand>
        <name>ATP</name>
        <dbReference type="ChEBI" id="CHEBI:30616"/>
    </ligand>
</feature>
<keyword evidence="3 8" id="KW-0418">Kinase</keyword>
<feature type="compositionally biased region" description="Polar residues" evidence="6">
    <location>
        <begin position="53"/>
        <end position="69"/>
    </location>
</feature>
<evidence type="ECO:0000256" key="1">
    <source>
        <dbReference type="ARBA" id="ARBA00022679"/>
    </source>
</evidence>
<evidence type="ECO:0000256" key="5">
    <source>
        <dbReference type="PROSITE-ProRule" id="PRU10141"/>
    </source>
</evidence>